<dbReference type="InterPro" id="IPR000504">
    <property type="entry name" value="RRM_dom"/>
</dbReference>
<dbReference type="PROSITE" id="PS50102">
    <property type="entry name" value="RRM"/>
    <property type="match status" value="1"/>
</dbReference>
<evidence type="ECO:0000256" key="2">
    <source>
        <dbReference type="SAM" id="MobiDB-lite"/>
    </source>
</evidence>
<dbReference type="Proteomes" id="UP001396334">
    <property type="component" value="Unassembled WGS sequence"/>
</dbReference>
<keyword evidence="1" id="KW-0694">RNA-binding</keyword>
<gene>
    <name evidence="4" type="ORF">V6N11_079424</name>
</gene>
<dbReference type="SUPFAM" id="SSF54928">
    <property type="entry name" value="RNA-binding domain, RBD"/>
    <property type="match status" value="1"/>
</dbReference>
<feature type="region of interest" description="Disordered" evidence="2">
    <location>
        <begin position="1"/>
        <end position="26"/>
    </location>
</feature>
<evidence type="ECO:0000256" key="1">
    <source>
        <dbReference type="PROSITE-ProRule" id="PRU00176"/>
    </source>
</evidence>
<evidence type="ECO:0000313" key="4">
    <source>
        <dbReference type="EMBL" id="KAK9016932.1"/>
    </source>
</evidence>
<dbReference type="PANTHER" id="PTHR48034">
    <property type="entry name" value="TRANSFORMER-2 SEX-DETERMINING PROTEIN-RELATED"/>
    <property type="match status" value="1"/>
</dbReference>
<feature type="region of interest" description="Disordered" evidence="2">
    <location>
        <begin position="323"/>
        <end position="343"/>
    </location>
</feature>
<sequence>MESAGEKAQATSAGENGSLQAEPDSNLVPNIGRGEVNWIVFVDNLSKRVSRGALWEVFSHYGKVIRVFISMVNKKPRYKVTTFAFVRFANEKDMNRAIDRMNNSKIDGRVISVAKAKFPPSDGASKLADLEGLDSRTFKDVLIGKPKSRIVQRQKNDIKTTATDGNSQSRLFDIHIPTNDIAWIDLSLVVVLKQLYDMEFIQNVLLSDGINAKVAKWGNSDLFCVLTFYSIKDKEEAWNGREAGLDFWFDHIEPLLNNKGIPAAFLNVSLVGVPLHCWHESFFVALGRDYIIKVSTEEAPKDNICPDMQRVTSNFADEWPGVINTKGDNSRNSETQSLVLPPG</sequence>
<protein>
    <recommendedName>
        <fullName evidence="3">RRM domain-containing protein</fullName>
    </recommendedName>
</protein>
<dbReference type="EMBL" id="JBBPBN010000020">
    <property type="protein sequence ID" value="KAK9016932.1"/>
    <property type="molecule type" value="Genomic_DNA"/>
</dbReference>
<dbReference type="InterPro" id="IPR012677">
    <property type="entry name" value="Nucleotide-bd_a/b_plait_sf"/>
</dbReference>
<accession>A0ABR2RVB9</accession>
<proteinExistence type="predicted"/>
<reference evidence="4 5" key="1">
    <citation type="journal article" date="2024" name="G3 (Bethesda)">
        <title>Genome assembly of Hibiscus sabdariffa L. provides insights into metabolisms of medicinal natural products.</title>
        <authorList>
            <person name="Kim T."/>
        </authorList>
    </citation>
    <scope>NUCLEOTIDE SEQUENCE [LARGE SCALE GENOMIC DNA]</scope>
    <source>
        <strain evidence="4">TK-2024</strain>
        <tissue evidence="4">Old leaves</tissue>
    </source>
</reference>
<feature type="domain" description="RRM" evidence="3">
    <location>
        <begin position="38"/>
        <end position="118"/>
    </location>
</feature>
<name>A0ABR2RVB9_9ROSI</name>
<dbReference type="Pfam" id="PF00076">
    <property type="entry name" value="RRM_1"/>
    <property type="match status" value="1"/>
</dbReference>
<feature type="compositionally biased region" description="Polar residues" evidence="2">
    <location>
        <begin position="9"/>
        <end position="19"/>
    </location>
</feature>
<evidence type="ECO:0000259" key="3">
    <source>
        <dbReference type="PROSITE" id="PS50102"/>
    </source>
</evidence>
<evidence type="ECO:0000313" key="5">
    <source>
        <dbReference type="Proteomes" id="UP001396334"/>
    </source>
</evidence>
<dbReference type="InterPro" id="IPR035979">
    <property type="entry name" value="RBD_domain_sf"/>
</dbReference>
<keyword evidence="5" id="KW-1185">Reference proteome</keyword>
<dbReference type="SMART" id="SM00360">
    <property type="entry name" value="RRM"/>
    <property type="match status" value="1"/>
</dbReference>
<comment type="caution">
    <text evidence="4">The sequence shown here is derived from an EMBL/GenBank/DDBJ whole genome shotgun (WGS) entry which is preliminary data.</text>
</comment>
<feature type="compositionally biased region" description="Polar residues" evidence="2">
    <location>
        <begin position="326"/>
        <end position="343"/>
    </location>
</feature>
<dbReference type="Gene3D" id="3.30.70.330">
    <property type="match status" value="1"/>
</dbReference>
<organism evidence="4 5">
    <name type="scientific">Hibiscus sabdariffa</name>
    <name type="common">roselle</name>
    <dbReference type="NCBI Taxonomy" id="183260"/>
    <lineage>
        <taxon>Eukaryota</taxon>
        <taxon>Viridiplantae</taxon>
        <taxon>Streptophyta</taxon>
        <taxon>Embryophyta</taxon>
        <taxon>Tracheophyta</taxon>
        <taxon>Spermatophyta</taxon>
        <taxon>Magnoliopsida</taxon>
        <taxon>eudicotyledons</taxon>
        <taxon>Gunneridae</taxon>
        <taxon>Pentapetalae</taxon>
        <taxon>rosids</taxon>
        <taxon>malvids</taxon>
        <taxon>Malvales</taxon>
        <taxon>Malvaceae</taxon>
        <taxon>Malvoideae</taxon>
        <taxon>Hibiscus</taxon>
    </lineage>
</organism>
<dbReference type="CDD" id="cd00590">
    <property type="entry name" value="RRM_SF"/>
    <property type="match status" value="1"/>
</dbReference>
<dbReference type="InterPro" id="IPR050441">
    <property type="entry name" value="RBM"/>
</dbReference>